<dbReference type="SMART" id="SM00906">
    <property type="entry name" value="Fungal_trans"/>
    <property type="match status" value="1"/>
</dbReference>
<feature type="region of interest" description="Disordered" evidence="3">
    <location>
        <begin position="1"/>
        <end position="49"/>
    </location>
</feature>
<dbReference type="PANTHER" id="PTHR47425">
    <property type="entry name" value="FARB-RELATED"/>
    <property type="match status" value="1"/>
</dbReference>
<dbReference type="PANTHER" id="PTHR47425:SF2">
    <property type="entry name" value="FARB-RELATED"/>
    <property type="match status" value="1"/>
</dbReference>
<feature type="region of interest" description="Disordered" evidence="3">
    <location>
        <begin position="712"/>
        <end position="741"/>
    </location>
</feature>
<proteinExistence type="predicted"/>
<dbReference type="InterPro" id="IPR007219">
    <property type="entry name" value="XnlR_reg_dom"/>
</dbReference>
<keyword evidence="2" id="KW-0539">Nucleus</keyword>
<dbReference type="RefSeq" id="XP_062746015.1">
    <property type="nucleotide sequence ID" value="XM_062887844.1"/>
</dbReference>
<evidence type="ECO:0000259" key="4">
    <source>
        <dbReference type="PROSITE" id="PS50048"/>
    </source>
</evidence>
<evidence type="ECO:0000313" key="6">
    <source>
        <dbReference type="Proteomes" id="UP001323405"/>
    </source>
</evidence>
<dbReference type="PROSITE" id="PS50048">
    <property type="entry name" value="ZN2_CY6_FUNGAL_2"/>
    <property type="match status" value="1"/>
</dbReference>
<dbReference type="InterPro" id="IPR052761">
    <property type="entry name" value="Fungal_Detox/Toxin_TFs"/>
</dbReference>
<feature type="compositionally biased region" description="Low complexity" evidence="3">
    <location>
        <begin position="24"/>
        <end position="35"/>
    </location>
</feature>
<evidence type="ECO:0000256" key="1">
    <source>
        <dbReference type="ARBA" id="ARBA00022723"/>
    </source>
</evidence>
<dbReference type="InterPro" id="IPR001138">
    <property type="entry name" value="Zn2Cys6_DnaBD"/>
</dbReference>
<dbReference type="CDD" id="cd00067">
    <property type="entry name" value="GAL4"/>
    <property type="match status" value="1"/>
</dbReference>
<sequence>MPGSESPARQISPEAENMQPRSPPSGSGSEPESSSQQAGTADRPKTTKRRAARACESCRRRKVRCDVVTQSPCTNCLYEKVECLVPECRRKRKHHSRVSESLGSSVGSSTEASLLRAKCLGSAAPMGYAQNGQNLDFTYTGNPLLRQQLFSQAGSDAIRNQQYLNLSYQNGAAGFGSNAPLRPRVSPSLLYQNTGFPPLQPAIEVSQQLKSVLEAQASPIAPAEPQLPAFIKPIPKAVSPEDLDYLNAKKALTLPHPQLRNALLKAYVEYVHPYMPVMDVHPFLNAINDQTGQSGKISLLLFQAVMFVATAFVDEDLLKAEGYQDRREARKAFFSKARVLYDCDTELDRLHLVQALLMMTYWYESPDDQKDTWHWMGVAISLAQTIGVHRNPVATNFPPAKRGLWKRIWWSCYMRDRMIALGMRRPTRIKDDDFDVPMLEEGDFEIGRLREDNQLLGPDCALVRDVEMQRELAFMCIEMAKLCLLVSEMLRAQYSILSRGGMRPDVTTASTMMLLPKKDQNPDGFAMTQQVDAMLNQWAVGLPSCCRRQPVPLTPIEEGRRPVVLQRHLLHLIYYTTVSALHRPQFLRPQRAEPVIPTKAQQYSQERVRDASREVIKMVTELRQHGLERCLPTTGVTVLLPAMIIQLLDSTALDADDQTRAQAAQGFKELLAVMRNLKEIYAAASYAVNFMTCVLQGRASQQQVQRPQQAFQSMSTATPGGGMNMMPSSMPERPSTPPPDDSQFISSAMQGVNNLYNHPQHQTPGFAGSGMAAGGGGEMEDTIMMMGGQTPPGTDYDSGSPGAEHGGGGLDGGGEETLKHHFGGAQQSATNGAGNEVVYSEWLEEYPGDIGGPDGEFLGMGMDMGGSGLGVVGEEANARYEWNSMSMGG</sequence>
<dbReference type="EMBL" id="JAFFHA010000004">
    <property type="protein sequence ID" value="KAK4657041.1"/>
    <property type="molecule type" value="Genomic_DNA"/>
</dbReference>
<dbReference type="Pfam" id="PF00172">
    <property type="entry name" value="Zn_clus"/>
    <property type="match status" value="1"/>
</dbReference>
<dbReference type="Proteomes" id="UP001323405">
    <property type="component" value="Unassembled WGS sequence"/>
</dbReference>
<dbReference type="PROSITE" id="PS00463">
    <property type="entry name" value="ZN2_CY6_FUNGAL_1"/>
    <property type="match status" value="1"/>
</dbReference>
<evidence type="ECO:0000256" key="2">
    <source>
        <dbReference type="ARBA" id="ARBA00023242"/>
    </source>
</evidence>
<evidence type="ECO:0000313" key="5">
    <source>
        <dbReference type="EMBL" id="KAK4657041.1"/>
    </source>
</evidence>
<comment type="caution">
    <text evidence="5">The sequence shown here is derived from an EMBL/GenBank/DDBJ whole genome shotgun (WGS) entry which is preliminary data.</text>
</comment>
<protein>
    <recommendedName>
        <fullName evidence="4">Zn(2)-C6 fungal-type domain-containing protein</fullName>
    </recommendedName>
</protein>
<dbReference type="Gene3D" id="4.10.240.10">
    <property type="entry name" value="Zn(2)-C6 fungal-type DNA-binding domain"/>
    <property type="match status" value="1"/>
</dbReference>
<organism evidence="5 6">
    <name type="scientific">Podospora pseudocomata</name>
    <dbReference type="NCBI Taxonomy" id="2093779"/>
    <lineage>
        <taxon>Eukaryota</taxon>
        <taxon>Fungi</taxon>
        <taxon>Dikarya</taxon>
        <taxon>Ascomycota</taxon>
        <taxon>Pezizomycotina</taxon>
        <taxon>Sordariomycetes</taxon>
        <taxon>Sordariomycetidae</taxon>
        <taxon>Sordariales</taxon>
        <taxon>Podosporaceae</taxon>
        <taxon>Podospora</taxon>
    </lineage>
</organism>
<dbReference type="InterPro" id="IPR036864">
    <property type="entry name" value="Zn2-C6_fun-type_DNA-bd_sf"/>
</dbReference>
<name>A0ABR0GMZ7_9PEZI</name>
<dbReference type="Pfam" id="PF04082">
    <property type="entry name" value="Fungal_trans"/>
    <property type="match status" value="1"/>
</dbReference>
<gene>
    <name evidence="5" type="ORF">QC762_209380</name>
</gene>
<dbReference type="SUPFAM" id="SSF57701">
    <property type="entry name" value="Zn2/Cys6 DNA-binding domain"/>
    <property type="match status" value="1"/>
</dbReference>
<reference evidence="5 6" key="1">
    <citation type="journal article" date="2023" name="bioRxiv">
        <title>High-quality genome assemblies of four members of thePodospora anserinaspecies complex.</title>
        <authorList>
            <person name="Ament-Velasquez S.L."/>
            <person name="Vogan A.A."/>
            <person name="Wallerman O."/>
            <person name="Hartmann F."/>
            <person name="Gautier V."/>
            <person name="Silar P."/>
            <person name="Giraud T."/>
            <person name="Johannesson H."/>
        </authorList>
    </citation>
    <scope>NUCLEOTIDE SEQUENCE [LARGE SCALE GENOMIC DNA]</scope>
    <source>
        <strain evidence="5 6">CBS 415.72m</strain>
    </source>
</reference>
<feature type="region of interest" description="Disordered" evidence="3">
    <location>
        <begin position="789"/>
        <end position="833"/>
    </location>
</feature>
<feature type="domain" description="Zn(2)-C6 fungal-type" evidence="4">
    <location>
        <begin position="54"/>
        <end position="85"/>
    </location>
</feature>
<keyword evidence="6" id="KW-1185">Reference proteome</keyword>
<dbReference type="SMART" id="SM00066">
    <property type="entry name" value="GAL4"/>
    <property type="match status" value="1"/>
</dbReference>
<keyword evidence="1" id="KW-0479">Metal-binding</keyword>
<evidence type="ECO:0000256" key="3">
    <source>
        <dbReference type="SAM" id="MobiDB-lite"/>
    </source>
</evidence>
<dbReference type="GeneID" id="87907751"/>
<dbReference type="CDD" id="cd12148">
    <property type="entry name" value="fungal_TF_MHR"/>
    <property type="match status" value="1"/>
</dbReference>
<accession>A0ABR0GMZ7</accession>